<dbReference type="InterPro" id="IPR005467">
    <property type="entry name" value="His_kinase_dom"/>
</dbReference>
<dbReference type="AlphaFoldDB" id="A0A0G0KJQ6"/>
<comment type="catalytic activity">
    <reaction evidence="1">
        <text>ATP + protein L-histidine = ADP + protein N-phospho-L-histidine.</text>
        <dbReference type="EC" id="2.7.13.3"/>
    </reaction>
</comment>
<evidence type="ECO:0000259" key="9">
    <source>
        <dbReference type="PROSITE" id="PS50109"/>
    </source>
</evidence>
<sequence length="368" mass="41536">MHEENFPMIKMSDSKDIMRKAGASVGLIKDAAIKESALVNRRNEVQKNPELPFALLDLFDDHFKKIDEIFCNLGKIDNKREALLAVKDLSAEIVETPDLEKYLPKDVLPYFEHDASVFKRSVIVMFKNGLLEEIDSLLDQQDFDDEDVRGLQDIWAGIIKMWDAYRLIMEDLFLRLKGPDDVFDPTIDREKPVGRLFNTLHWLMNGHNNKKTGGILTGERHNGYALSGPDYTEKSEFKIDPELRSKADELKIAVPHGMVLSSSSNFLSNAVRKGIRSESGCVVSLEITHDNKNLVVSFSDNGKGIPDEEKTKIFLPTFTTKKNEPGGKGLAFADTRFEKAGGKIEVISPDEERGWSTTFKITIPFVNN</sequence>
<evidence type="ECO:0000256" key="1">
    <source>
        <dbReference type="ARBA" id="ARBA00000085"/>
    </source>
</evidence>
<evidence type="ECO:0000256" key="8">
    <source>
        <dbReference type="ARBA" id="ARBA00023012"/>
    </source>
</evidence>
<dbReference type="SUPFAM" id="SSF55874">
    <property type="entry name" value="ATPase domain of HSP90 chaperone/DNA topoisomerase II/histidine kinase"/>
    <property type="match status" value="1"/>
</dbReference>
<dbReference type="InterPro" id="IPR003594">
    <property type="entry name" value="HATPase_dom"/>
</dbReference>
<dbReference type="EC" id="2.7.13.3" evidence="2"/>
<dbReference type="GO" id="GO:0004673">
    <property type="term" value="F:protein histidine kinase activity"/>
    <property type="evidence" value="ECO:0007669"/>
    <property type="project" value="UniProtKB-EC"/>
</dbReference>
<dbReference type="PANTHER" id="PTHR43065">
    <property type="entry name" value="SENSOR HISTIDINE KINASE"/>
    <property type="match status" value="1"/>
</dbReference>
<dbReference type="GO" id="GO:0000160">
    <property type="term" value="P:phosphorelay signal transduction system"/>
    <property type="evidence" value="ECO:0007669"/>
    <property type="project" value="UniProtKB-KW"/>
</dbReference>
<dbReference type="GO" id="GO:0005524">
    <property type="term" value="F:ATP binding"/>
    <property type="evidence" value="ECO:0007669"/>
    <property type="project" value="UniProtKB-KW"/>
</dbReference>
<reference evidence="10 11" key="1">
    <citation type="journal article" date="2015" name="Nature">
        <title>rRNA introns, odd ribosomes, and small enigmatic genomes across a large radiation of phyla.</title>
        <authorList>
            <person name="Brown C.T."/>
            <person name="Hug L.A."/>
            <person name="Thomas B.C."/>
            <person name="Sharon I."/>
            <person name="Castelle C.J."/>
            <person name="Singh A."/>
            <person name="Wilkins M.J."/>
            <person name="Williams K.H."/>
            <person name="Banfield J.F."/>
        </authorList>
    </citation>
    <scope>NUCLEOTIDE SEQUENCE [LARGE SCALE GENOMIC DNA]</scope>
</reference>
<keyword evidence="4" id="KW-0808">Transferase</keyword>
<dbReference type="CDD" id="cd00075">
    <property type="entry name" value="HATPase"/>
    <property type="match status" value="1"/>
</dbReference>
<evidence type="ECO:0000256" key="5">
    <source>
        <dbReference type="ARBA" id="ARBA00022741"/>
    </source>
</evidence>
<keyword evidence="3" id="KW-0597">Phosphoprotein</keyword>
<gene>
    <name evidence="10" type="ORF">US58_C0012G0050</name>
</gene>
<keyword evidence="5" id="KW-0547">Nucleotide-binding</keyword>
<evidence type="ECO:0000256" key="6">
    <source>
        <dbReference type="ARBA" id="ARBA00022777"/>
    </source>
</evidence>
<keyword evidence="8" id="KW-0902">Two-component regulatory system</keyword>
<dbReference type="InterPro" id="IPR004358">
    <property type="entry name" value="Sig_transdc_His_kin-like_C"/>
</dbReference>
<accession>A0A0G0KJQ6</accession>
<dbReference type="PROSITE" id="PS50109">
    <property type="entry name" value="HIS_KIN"/>
    <property type="match status" value="1"/>
</dbReference>
<evidence type="ECO:0000256" key="7">
    <source>
        <dbReference type="ARBA" id="ARBA00022840"/>
    </source>
</evidence>
<evidence type="ECO:0000256" key="4">
    <source>
        <dbReference type="ARBA" id="ARBA00022679"/>
    </source>
</evidence>
<dbReference type="Proteomes" id="UP000034333">
    <property type="component" value="Unassembled WGS sequence"/>
</dbReference>
<evidence type="ECO:0000256" key="3">
    <source>
        <dbReference type="ARBA" id="ARBA00022553"/>
    </source>
</evidence>
<dbReference type="STRING" id="1619036.US58_C0012G0050"/>
<proteinExistence type="predicted"/>
<evidence type="ECO:0000313" key="11">
    <source>
        <dbReference type="Proteomes" id="UP000034333"/>
    </source>
</evidence>
<protein>
    <recommendedName>
        <fullName evidence="2">histidine kinase</fullName>
        <ecNumber evidence="2">2.7.13.3</ecNumber>
    </recommendedName>
</protein>
<comment type="caution">
    <text evidence="10">The sequence shown here is derived from an EMBL/GenBank/DDBJ whole genome shotgun (WGS) entry which is preliminary data.</text>
</comment>
<dbReference type="SMART" id="SM00387">
    <property type="entry name" value="HATPase_c"/>
    <property type="match status" value="1"/>
</dbReference>
<dbReference type="EMBL" id="LBTN01000012">
    <property type="protein sequence ID" value="KKQ40841.1"/>
    <property type="molecule type" value="Genomic_DNA"/>
</dbReference>
<name>A0A0G0KJQ6_9BACT</name>
<evidence type="ECO:0000313" key="10">
    <source>
        <dbReference type="EMBL" id="KKQ40841.1"/>
    </source>
</evidence>
<dbReference type="InterPro" id="IPR036890">
    <property type="entry name" value="HATPase_C_sf"/>
</dbReference>
<dbReference type="Pfam" id="PF02518">
    <property type="entry name" value="HATPase_c"/>
    <property type="match status" value="1"/>
</dbReference>
<organism evidence="10 11">
    <name type="scientific">Candidatus Magasanikbacteria bacterium GW2011_GWA2_37_8</name>
    <dbReference type="NCBI Taxonomy" id="1619036"/>
    <lineage>
        <taxon>Bacteria</taxon>
        <taxon>Candidatus Magasanikiibacteriota</taxon>
    </lineage>
</organism>
<dbReference type="PRINTS" id="PR00344">
    <property type="entry name" value="BCTRLSENSOR"/>
</dbReference>
<feature type="domain" description="Histidine kinase" evidence="9">
    <location>
        <begin position="265"/>
        <end position="367"/>
    </location>
</feature>
<dbReference type="Gene3D" id="3.30.565.10">
    <property type="entry name" value="Histidine kinase-like ATPase, C-terminal domain"/>
    <property type="match status" value="1"/>
</dbReference>
<keyword evidence="6" id="KW-0418">Kinase</keyword>
<evidence type="ECO:0000256" key="2">
    <source>
        <dbReference type="ARBA" id="ARBA00012438"/>
    </source>
</evidence>
<keyword evidence="7" id="KW-0067">ATP-binding</keyword>
<dbReference type="PANTHER" id="PTHR43065:SF10">
    <property type="entry name" value="PEROXIDE STRESS-ACTIVATED HISTIDINE KINASE MAK3"/>
    <property type="match status" value="1"/>
</dbReference>